<dbReference type="CDD" id="cd00052">
    <property type="entry name" value="EH"/>
    <property type="match status" value="2"/>
</dbReference>
<dbReference type="FunFam" id="1.10.238.10:FF:000055">
    <property type="entry name" value="Intersectin-1 isoform 1"/>
    <property type="match status" value="1"/>
</dbReference>
<accession>A0A915MJG2</accession>
<dbReference type="InterPro" id="IPR001452">
    <property type="entry name" value="SH3_domain"/>
</dbReference>
<evidence type="ECO:0000256" key="5">
    <source>
        <dbReference type="SAM" id="MobiDB-lite"/>
    </source>
</evidence>
<keyword evidence="1 3" id="KW-0728">SH3 domain</keyword>
<dbReference type="Pfam" id="PF00018">
    <property type="entry name" value="SH3_1"/>
    <property type="match status" value="3"/>
</dbReference>
<keyword evidence="4" id="KW-0175">Coiled coil</keyword>
<dbReference type="PROSITE" id="PS50031">
    <property type="entry name" value="EH"/>
    <property type="match status" value="2"/>
</dbReference>
<feature type="domain" description="EF-hand" evidence="8">
    <location>
        <begin position="247"/>
        <end position="282"/>
    </location>
</feature>
<dbReference type="InterPro" id="IPR002048">
    <property type="entry name" value="EF_hand_dom"/>
</dbReference>
<dbReference type="PROSITE" id="PS50222">
    <property type="entry name" value="EF_HAND_2"/>
    <property type="match status" value="2"/>
</dbReference>
<feature type="region of interest" description="Disordered" evidence="5">
    <location>
        <begin position="364"/>
        <end position="390"/>
    </location>
</feature>
<dbReference type="GO" id="GO:0005737">
    <property type="term" value="C:cytoplasm"/>
    <property type="evidence" value="ECO:0007669"/>
    <property type="project" value="TreeGrafter"/>
</dbReference>
<dbReference type="Pfam" id="PF14604">
    <property type="entry name" value="SH3_9"/>
    <property type="match status" value="2"/>
</dbReference>
<dbReference type="Proteomes" id="UP000887561">
    <property type="component" value="Unplaced"/>
</dbReference>
<feature type="compositionally biased region" description="Basic and acidic residues" evidence="5">
    <location>
        <begin position="333"/>
        <end position="350"/>
    </location>
</feature>
<dbReference type="Pfam" id="PF12763">
    <property type="entry name" value="EH"/>
    <property type="match status" value="2"/>
</dbReference>
<dbReference type="WBParaSite" id="scaffold383_cov198.g957">
    <property type="protein sequence ID" value="scaffold383_cov198.g957"/>
    <property type="gene ID" value="scaffold383_cov198.g957"/>
</dbReference>
<evidence type="ECO:0000256" key="2">
    <source>
        <dbReference type="ARBA" id="ARBA00022837"/>
    </source>
</evidence>
<dbReference type="GO" id="GO:0060090">
    <property type="term" value="F:molecular adaptor activity"/>
    <property type="evidence" value="ECO:0007669"/>
    <property type="project" value="TreeGrafter"/>
</dbReference>
<feature type="domain" description="SH3" evidence="6">
    <location>
        <begin position="928"/>
        <end position="989"/>
    </location>
</feature>
<feature type="region of interest" description="Disordered" evidence="5">
    <location>
        <begin position="308"/>
        <end position="350"/>
    </location>
</feature>
<dbReference type="SMART" id="SM00326">
    <property type="entry name" value="SH3"/>
    <property type="match status" value="5"/>
</dbReference>
<feature type="compositionally biased region" description="Basic and acidic residues" evidence="5">
    <location>
        <begin position="631"/>
        <end position="647"/>
    </location>
</feature>
<dbReference type="PROSITE" id="PS50002">
    <property type="entry name" value="SH3"/>
    <property type="match status" value="5"/>
</dbReference>
<dbReference type="PRINTS" id="PR00452">
    <property type="entry name" value="SH3DOMAIN"/>
</dbReference>
<protein>
    <submittedName>
        <fullName evidence="10">Intersectin-1</fullName>
    </submittedName>
</protein>
<keyword evidence="9" id="KW-1185">Reference proteome</keyword>
<keyword evidence="2" id="KW-0106">Calcium</keyword>
<evidence type="ECO:0000256" key="1">
    <source>
        <dbReference type="ARBA" id="ARBA00022443"/>
    </source>
</evidence>
<feature type="domain" description="SH3" evidence="6">
    <location>
        <begin position="1172"/>
        <end position="1235"/>
    </location>
</feature>
<dbReference type="InterPro" id="IPR018247">
    <property type="entry name" value="EF_Hand_1_Ca_BS"/>
</dbReference>
<dbReference type="Gene3D" id="1.10.238.10">
    <property type="entry name" value="EF-hand"/>
    <property type="match status" value="2"/>
</dbReference>
<feature type="domain" description="SH3" evidence="6">
    <location>
        <begin position="740"/>
        <end position="801"/>
    </location>
</feature>
<dbReference type="InterPro" id="IPR036028">
    <property type="entry name" value="SH3-like_dom_sf"/>
</dbReference>
<evidence type="ECO:0000256" key="3">
    <source>
        <dbReference type="PROSITE-ProRule" id="PRU00192"/>
    </source>
</evidence>
<dbReference type="Gene3D" id="2.30.30.40">
    <property type="entry name" value="SH3 Domains"/>
    <property type="match status" value="5"/>
</dbReference>
<dbReference type="SUPFAM" id="SSF50044">
    <property type="entry name" value="SH3-domain"/>
    <property type="match status" value="5"/>
</dbReference>
<evidence type="ECO:0000259" key="6">
    <source>
        <dbReference type="PROSITE" id="PS50002"/>
    </source>
</evidence>
<dbReference type="SMART" id="SM00054">
    <property type="entry name" value="EFh"/>
    <property type="match status" value="2"/>
</dbReference>
<dbReference type="PROSITE" id="PS00018">
    <property type="entry name" value="EF_HAND_1"/>
    <property type="match status" value="2"/>
</dbReference>
<feature type="domain" description="EF-hand" evidence="8">
    <location>
        <begin position="76"/>
        <end position="111"/>
    </location>
</feature>
<evidence type="ECO:0000313" key="9">
    <source>
        <dbReference type="Proteomes" id="UP000887561"/>
    </source>
</evidence>
<dbReference type="GO" id="GO:0042734">
    <property type="term" value="C:presynaptic membrane"/>
    <property type="evidence" value="ECO:0007669"/>
    <property type="project" value="TreeGrafter"/>
</dbReference>
<evidence type="ECO:0000259" key="7">
    <source>
        <dbReference type="PROSITE" id="PS50031"/>
    </source>
</evidence>
<dbReference type="InterPro" id="IPR011992">
    <property type="entry name" value="EF-hand-dom_pair"/>
</dbReference>
<dbReference type="InterPro" id="IPR000261">
    <property type="entry name" value="EH_dom"/>
</dbReference>
<feature type="domain" description="SH3" evidence="6">
    <location>
        <begin position="1032"/>
        <end position="1090"/>
    </location>
</feature>
<feature type="region of interest" description="Disordered" evidence="5">
    <location>
        <begin position="625"/>
        <end position="652"/>
    </location>
</feature>
<dbReference type="GO" id="GO:0097708">
    <property type="term" value="C:intracellular vesicle"/>
    <property type="evidence" value="ECO:0007669"/>
    <property type="project" value="TreeGrafter"/>
</dbReference>
<name>A0A915MJG2_MELJA</name>
<dbReference type="PANTHER" id="PTHR11216:SF170">
    <property type="entry name" value="DYNAMIN ASSOCIATED PROTEIN 160, ISOFORM D"/>
    <property type="match status" value="1"/>
</dbReference>
<evidence type="ECO:0000259" key="8">
    <source>
        <dbReference type="PROSITE" id="PS50222"/>
    </source>
</evidence>
<proteinExistence type="predicted"/>
<dbReference type="GO" id="GO:0150007">
    <property type="term" value="P:clathrin-dependent synaptic vesicle endocytosis"/>
    <property type="evidence" value="ECO:0007669"/>
    <property type="project" value="TreeGrafter"/>
</dbReference>
<dbReference type="SUPFAM" id="SSF47473">
    <property type="entry name" value="EF-hand"/>
    <property type="match status" value="2"/>
</dbReference>
<evidence type="ECO:0000256" key="4">
    <source>
        <dbReference type="SAM" id="Coils"/>
    </source>
</evidence>
<reference evidence="10" key="1">
    <citation type="submission" date="2022-11" db="UniProtKB">
        <authorList>
            <consortium name="WormBaseParasite"/>
        </authorList>
    </citation>
    <scope>IDENTIFICATION</scope>
</reference>
<feature type="domain" description="EH" evidence="7">
    <location>
        <begin position="214"/>
        <end position="303"/>
    </location>
</feature>
<dbReference type="GO" id="GO:0005509">
    <property type="term" value="F:calcium ion binding"/>
    <property type="evidence" value="ECO:0007669"/>
    <property type="project" value="InterPro"/>
</dbReference>
<organism evidence="9 10">
    <name type="scientific">Meloidogyne javanica</name>
    <name type="common">Root-knot nematode worm</name>
    <dbReference type="NCBI Taxonomy" id="6303"/>
    <lineage>
        <taxon>Eukaryota</taxon>
        <taxon>Metazoa</taxon>
        <taxon>Ecdysozoa</taxon>
        <taxon>Nematoda</taxon>
        <taxon>Chromadorea</taxon>
        <taxon>Rhabditida</taxon>
        <taxon>Tylenchina</taxon>
        <taxon>Tylenchomorpha</taxon>
        <taxon>Tylenchoidea</taxon>
        <taxon>Meloidogynidae</taxon>
        <taxon>Meloidogyninae</taxon>
        <taxon>Meloidogyne</taxon>
        <taxon>Meloidogyne incognita group</taxon>
    </lineage>
</organism>
<dbReference type="SMART" id="SM00027">
    <property type="entry name" value="EH"/>
    <property type="match status" value="2"/>
</dbReference>
<dbReference type="PANTHER" id="PTHR11216">
    <property type="entry name" value="EH DOMAIN"/>
    <property type="match status" value="1"/>
</dbReference>
<feature type="domain" description="SH3" evidence="6">
    <location>
        <begin position="1103"/>
        <end position="1166"/>
    </location>
</feature>
<evidence type="ECO:0000313" key="10">
    <source>
        <dbReference type="WBParaSite" id="scaffold383_cov198.g957"/>
    </source>
</evidence>
<sequence length="1235" mass="138444">MMILSNNSTSNSGNYPSTLMNVSGVQQQNPPNISPNPWVITAQEHRQNEGQFVVLRPIGGMIYGEQARPFFLKSGLSASALAQIWQLSDLNKDGKLDRLEFSIAMKLIRNCLTGLQLPSVLPDSMRQIIGDIPPQTGQFQFNGVENAVPAMQQPQMPPRPMSTYGISTSYRPSPPSGSYSAAQTPTMPPATFGAGLPFHMGTKEMGDWSLPQPLKLRFCQQFNQLDRSRIGLLTGQQARGVLAESSLPTHVLAQIWNMSDVNKDGCLGIEEFCTAQFLIEMIKSGYALPSKLPNELYAFCSRSKTVSPSTVLTQNDPDAPPPQKAGSGGGHFKTFEDKRRDNLDKGQAELDRRRQILRAEEERRRAEIERREREEAERKERERQEYERRREAELEIQRRRELELEKERAAEEERMKAQREEARRRLEIERIKELEKIRVRDLENQLDAETEKATQIQQRHRTISFQIQALDERSQQLNGDVTGVRDKILEITQEIEGMRELRDEKCAKIQELERKTKELTVQSERYSHENLQLQAECQRYLGKSNEMDSIQKESTSVEEEIKRLEDETQALGVRTVNQEKLVLEKRPDYEKSCADFETLHLEHKTLLARYNKVRVEKYPETQIQPSIATPKHYEVPPDSARERKASKDSNASGFDDDFVSVFGNAATTSKSGEKQNMLDGQLQNSQHGECLRPLEVKYHPTCILYSHNAGKSSIQQRQDSIPGAQQDASHILLSATTAGLKTIKYKALYEFVARSNDELSLQPGDIILVFEGYQSEPGWLAGQIRDKVGWFPAAFAEPVNIQLPANSALKKGNALSGSPSTEPLASIQEEGSEFTSVIASDKQQTALFTADFTSAFSKSISLTDTTNGGVAAANSLLSTSHSTNASFASFSAGACYDLPPCDEKSNNKSLPLYEVPPSDEPVKGGDVNILGTGIALYQWKARNEQEMTFGRGDIIEVLEQGELRWRGRLQKNKQITGWFPKSYIKLGATSLSAIGGNGVMTTNSKIPNQQINAENVDNFAEKMTNSAIDGKSSGEWFIALYQFDAVEPTDLSLKAGDRIWVTDQREQWWRGTCEGRTGIFPANYVQKASAATGTTPIVNSVKEKQTVGRAIAAFEATASNQISLHLGDIVRVHQITPGGWWEGELERNGEKHIGWFPGNYLQVISEHKNDAETKSIAIAAFDYQAQHNDELSFKAGDVIEVLDNSDAQWWRGRKQGDEQQQQQLLLFPANFVQLR</sequence>
<feature type="coiled-coil region" evidence="4">
    <location>
        <begin position="495"/>
        <end position="567"/>
    </location>
</feature>
<feature type="domain" description="EH" evidence="7">
    <location>
        <begin position="54"/>
        <end position="125"/>
    </location>
</feature>
<dbReference type="AlphaFoldDB" id="A0A915MJG2"/>